<feature type="domain" description="Recombinase" evidence="2">
    <location>
        <begin position="171"/>
        <end position="315"/>
    </location>
</feature>
<evidence type="ECO:0000313" key="4">
    <source>
        <dbReference type="Proteomes" id="UP000283709"/>
    </source>
</evidence>
<dbReference type="PANTHER" id="PTHR30461:SF23">
    <property type="entry name" value="DNA RECOMBINASE-RELATED"/>
    <property type="match status" value="1"/>
</dbReference>
<sequence length="693" mass="77996">MTNVDRLPAPLLKRKAVVYVRQSTQAQVQMNLESKRRQYGLVDEAKRRGFRDIEVIDDDLGRSAGGAVARPGFERLVALLCAGEVGAVLCLDASRLARNGRDWHHLLELCGLVEARVIDLDGVYDPCRPNDRLLLGMKGSISEFELNILRTRMLDAARAKAQRGELRISVPIGYLWHRDIGLGLDPNQRLQEVIRLIFTRFRERGSARQTFPSLRSEQVHFPRPTDRTSLTHFDWTLIRYRNVISVLRNPFYAGAYAYGKSGKQTTIVDGRAHKSYKHPKPLEEWEVLLKEHHEGYVDWAEFERNQKLLAANAYGKAGDVKSGRGGRALLAGLLGCARCGRRLSVAYTGRTPRPVYRCYRFDLPPKCMSFGGSRIDAAIARELMQVVEPIAIEAALQAEQMHMDSLNEQRRIIELDLQQAQYEATLAERRYAACDPDNRLIAAQLEKNWEAALRRVQACQARLETARTPAPASPAPDFTQLAEDLNVAWNAPGVTMRMRQQLARALIVDIVADVDETTREVNLTIHWQGGQHSQLRIRKPKTGEHGCSTSDEALVVIRSMVTRWSDQDIAASLNRMGIRTGQGKTWTAHRVRSVRHVRDIHAYKSAEKEGEWLTMSEAAEVLGVTNHVIRRLIKDRILPAEQVMADAPWQIRASDLHTEAVGVALTTRKLRPCRGAIEGQLSMFIEDSAGGAQ</sequence>
<dbReference type="PROSITE" id="PS51736">
    <property type="entry name" value="RECOMBINASES_3"/>
    <property type="match status" value="1"/>
</dbReference>
<dbReference type="InterPro" id="IPR006119">
    <property type="entry name" value="Resolv_N"/>
</dbReference>
<dbReference type="GO" id="GO:0003677">
    <property type="term" value="F:DNA binding"/>
    <property type="evidence" value="ECO:0007669"/>
    <property type="project" value="InterPro"/>
</dbReference>
<organism evidence="3 4">
    <name type="scientific">Paraburkholderia fungorum</name>
    <dbReference type="NCBI Taxonomy" id="134537"/>
    <lineage>
        <taxon>Bacteria</taxon>
        <taxon>Pseudomonadati</taxon>
        <taxon>Pseudomonadota</taxon>
        <taxon>Betaproteobacteria</taxon>
        <taxon>Burkholderiales</taxon>
        <taxon>Burkholderiaceae</taxon>
        <taxon>Paraburkholderia</taxon>
    </lineage>
</organism>
<evidence type="ECO:0000259" key="2">
    <source>
        <dbReference type="PROSITE" id="PS51737"/>
    </source>
</evidence>
<proteinExistence type="predicted"/>
<dbReference type="SUPFAM" id="SSF53041">
    <property type="entry name" value="Resolvase-like"/>
    <property type="match status" value="1"/>
</dbReference>
<comment type="caution">
    <text evidence="3">The sequence shown here is derived from an EMBL/GenBank/DDBJ whole genome shotgun (WGS) entry which is preliminary data.</text>
</comment>
<dbReference type="EMBL" id="MCAS01000045">
    <property type="protein sequence ID" value="RKF35689.1"/>
    <property type="molecule type" value="Genomic_DNA"/>
</dbReference>
<evidence type="ECO:0000259" key="1">
    <source>
        <dbReference type="PROSITE" id="PS51736"/>
    </source>
</evidence>
<reference evidence="3 4" key="1">
    <citation type="submission" date="2016-07" db="EMBL/GenBank/DDBJ databases">
        <title>Genome analysis of Burkholderia fungorum ES3-20.</title>
        <authorList>
            <person name="Xu D."/>
            <person name="Yao R."/>
            <person name="Zheng S."/>
        </authorList>
    </citation>
    <scope>NUCLEOTIDE SEQUENCE [LARGE SCALE GENOMIC DNA]</scope>
    <source>
        <strain evidence="3 4">ES3-20</strain>
    </source>
</reference>
<name>A0A420FRT6_9BURK</name>
<dbReference type="GO" id="GO:0000150">
    <property type="term" value="F:DNA strand exchange activity"/>
    <property type="evidence" value="ECO:0007669"/>
    <property type="project" value="InterPro"/>
</dbReference>
<dbReference type="Pfam" id="PF07508">
    <property type="entry name" value="Recombinase"/>
    <property type="match status" value="1"/>
</dbReference>
<accession>A0A420FRT6</accession>
<dbReference type="InterPro" id="IPR038109">
    <property type="entry name" value="DNA_bind_recomb_sf"/>
</dbReference>
<dbReference type="AlphaFoldDB" id="A0A420FRT6"/>
<dbReference type="Gene3D" id="3.40.50.1390">
    <property type="entry name" value="Resolvase, N-terminal catalytic domain"/>
    <property type="match status" value="1"/>
</dbReference>
<gene>
    <name evidence="3" type="ORF">BCY88_08575</name>
</gene>
<dbReference type="OrthoDB" id="8782062at2"/>
<protein>
    <submittedName>
        <fullName evidence="3">Serine recombinase</fullName>
    </submittedName>
</protein>
<dbReference type="RefSeq" id="WP_120348026.1">
    <property type="nucleotide sequence ID" value="NZ_MCAS01000045.1"/>
</dbReference>
<dbReference type="InterPro" id="IPR011109">
    <property type="entry name" value="DNA_bind_recombinase_dom"/>
</dbReference>
<dbReference type="Proteomes" id="UP000283709">
    <property type="component" value="Unassembled WGS sequence"/>
</dbReference>
<dbReference type="SMART" id="SM00857">
    <property type="entry name" value="Resolvase"/>
    <property type="match status" value="1"/>
</dbReference>
<feature type="domain" description="Resolvase/invertase-type recombinase catalytic" evidence="1">
    <location>
        <begin position="15"/>
        <end position="164"/>
    </location>
</feature>
<dbReference type="CDD" id="cd00338">
    <property type="entry name" value="Ser_Recombinase"/>
    <property type="match status" value="1"/>
</dbReference>
<dbReference type="InterPro" id="IPR036162">
    <property type="entry name" value="Resolvase-like_N_sf"/>
</dbReference>
<dbReference type="PROSITE" id="PS51737">
    <property type="entry name" value="RECOMBINASE_DNA_BIND"/>
    <property type="match status" value="1"/>
</dbReference>
<dbReference type="InterPro" id="IPR050639">
    <property type="entry name" value="SSR_resolvase"/>
</dbReference>
<dbReference type="Gene3D" id="3.90.1750.20">
    <property type="entry name" value="Putative Large Serine Recombinase, Chain B, Domain 2"/>
    <property type="match status" value="1"/>
</dbReference>
<dbReference type="PANTHER" id="PTHR30461">
    <property type="entry name" value="DNA-INVERTASE FROM LAMBDOID PROPHAGE"/>
    <property type="match status" value="1"/>
</dbReference>
<dbReference type="Pfam" id="PF00239">
    <property type="entry name" value="Resolvase"/>
    <property type="match status" value="1"/>
</dbReference>
<evidence type="ECO:0000313" key="3">
    <source>
        <dbReference type="EMBL" id="RKF35689.1"/>
    </source>
</evidence>